<organism evidence="6 7">
    <name type="scientific">Arsenicicoccus piscis</name>
    <dbReference type="NCBI Taxonomy" id="673954"/>
    <lineage>
        <taxon>Bacteria</taxon>
        <taxon>Bacillati</taxon>
        <taxon>Actinomycetota</taxon>
        <taxon>Actinomycetes</taxon>
        <taxon>Micrococcales</taxon>
        <taxon>Intrasporangiaceae</taxon>
        <taxon>Arsenicicoccus</taxon>
    </lineage>
</organism>
<evidence type="ECO:0000256" key="4">
    <source>
        <dbReference type="ARBA" id="ARBA00022729"/>
    </source>
</evidence>
<dbReference type="Pfam" id="PF13416">
    <property type="entry name" value="SBP_bac_8"/>
    <property type="match status" value="1"/>
</dbReference>
<dbReference type="PROSITE" id="PS51257">
    <property type="entry name" value="PROKAR_LIPOPROTEIN"/>
    <property type="match status" value="1"/>
</dbReference>
<keyword evidence="3" id="KW-0813">Transport</keyword>
<evidence type="ECO:0000256" key="1">
    <source>
        <dbReference type="ARBA" id="ARBA00004196"/>
    </source>
</evidence>
<dbReference type="PANTHER" id="PTHR43649:SF31">
    <property type="entry name" value="SN-GLYCEROL-3-PHOSPHATE-BINDING PERIPLASMIC PROTEIN UGPB"/>
    <property type="match status" value="1"/>
</dbReference>
<dbReference type="Proteomes" id="UP001157109">
    <property type="component" value="Unassembled WGS sequence"/>
</dbReference>
<accession>A0ABQ6HRH6</accession>
<dbReference type="InterPro" id="IPR050490">
    <property type="entry name" value="Bact_solute-bd_prot1"/>
</dbReference>
<reference evidence="7" key="1">
    <citation type="journal article" date="2019" name="Int. J. Syst. Evol. Microbiol.">
        <title>The Global Catalogue of Microorganisms (GCM) 10K type strain sequencing project: providing services to taxonomists for standard genome sequencing and annotation.</title>
        <authorList>
            <consortium name="The Broad Institute Genomics Platform"/>
            <consortium name="The Broad Institute Genome Sequencing Center for Infectious Disease"/>
            <person name="Wu L."/>
            <person name="Ma J."/>
        </authorList>
    </citation>
    <scope>NUCLEOTIDE SEQUENCE [LARGE SCALE GENOMIC DNA]</scope>
    <source>
        <strain evidence="7">NBRC 105830</strain>
    </source>
</reference>
<gene>
    <name evidence="6" type="ORF">GCM10025862_30760</name>
</gene>
<dbReference type="CDD" id="cd13585">
    <property type="entry name" value="PBP2_TMBP_like"/>
    <property type="match status" value="1"/>
</dbReference>
<evidence type="ECO:0000256" key="5">
    <source>
        <dbReference type="SAM" id="SignalP"/>
    </source>
</evidence>
<sequence length="469" mass="50814">MRIVMTTKRRRRSIGLLTVATLATAPVLAACGSDSEGGSGSTISYWLWDSAQQPGYQKCADAFHAANPSLTVQITQYGWNDYWSKLTAGFIADTAPDVFTNHLNYFAQFADLKVLRPLDQLGPTKDIKNTDYQPGLAELWFGQDGHRYGAPKDWDTISIFYNKKAIADAGMTEQQLASLTWNPDDGGTFEKAVAHLTVDVNGRRGDQPGFDKARVKTYGWASDGGGGGGWGQTQWSPFTGSVGGWTVTDKNPWGTTFHLDDPRFQKTIGWFFDLQRKGYMPSYQTIGGSSSTVGPDKQMQMGTAAMGFNGSWMISTFAKLTDADGKKIEIGIVPTPVGPSGKRASMFNGLADSITTQAKNPQAAAKWVSFLAGQQCQDLIGGSGVVFPARPSGTELAVRFNKDKRGLDVTPFTDQVKDKTTFLFPVTGHAADITALLKPAFDGIYIGSAEPSSLTEVNRQIEDLFKVGS</sequence>
<proteinExistence type="inferred from homology"/>
<keyword evidence="7" id="KW-1185">Reference proteome</keyword>
<dbReference type="InterPro" id="IPR006059">
    <property type="entry name" value="SBP"/>
</dbReference>
<name>A0ABQ6HRH6_9MICO</name>
<protein>
    <submittedName>
        <fullName evidence="6">Sugar ABC transporter substrate-binding protein</fullName>
    </submittedName>
</protein>
<comment type="subcellular location">
    <subcellularLocation>
        <location evidence="1">Cell envelope</location>
    </subcellularLocation>
</comment>
<feature type="chain" id="PRO_5045041268" evidence="5">
    <location>
        <begin position="30"/>
        <end position="469"/>
    </location>
</feature>
<evidence type="ECO:0000256" key="3">
    <source>
        <dbReference type="ARBA" id="ARBA00022448"/>
    </source>
</evidence>
<evidence type="ECO:0000313" key="6">
    <source>
        <dbReference type="EMBL" id="GMA21055.1"/>
    </source>
</evidence>
<dbReference type="EMBL" id="BSUJ01000001">
    <property type="protein sequence ID" value="GMA21055.1"/>
    <property type="molecule type" value="Genomic_DNA"/>
</dbReference>
<comment type="similarity">
    <text evidence="2">Belongs to the bacterial solute-binding protein 1 family.</text>
</comment>
<dbReference type="SUPFAM" id="SSF53850">
    <property type="entry name" value="Periplasmic binding protein-like II"/>
    <property type="match status" value="1"/>
</dbReference>
<keyword evidence="4 5" id="KW-0732">Signal</keyword>
<evidence type="ECO:0000256" key="2">
    <source>
        <dbReference type="ARBA" id="ARBA00008520"/>
    </source>
</evidence>
<comment type="caution">
    <text evidence="6">The sequence shown here is derived from an EMBL/GenBank/DDBJ whole genome shotgun (WGS) entry which is preliminary data.</text>
</comment>
<evidence type="ECO:0000313" key="7">
    <source>
        <dbReference type="Proteomes" id="UP001157109"/>
    </source>
</evidence>
<dbReference type="Gene3D" id="3.40.190.10">
    <property type="entry name" value="Periplasmic binding protein-like II"/>
    <property type="match status" value="1"/>
</dbReference>
<feature type="signal peptide" evidence="5">
    <location>
        <begin position="1"/>
        <end position="29"/>
    </location>
</feature>
<dbReference type="PANTHER" id="PTHR43649">
    <property type="entry name" value="ARABINOSE-BINDING PROTEIN-RELATED"/>
    <property type="match status" value="1"/>
</dbReference>